<protein>
    <recommendedName>
        <fullName evidence="3">beta-N-acetylhexosaminidase</fullName>
        <ecNumber evidence="3">3.2.1.52</ecNumber>
    </recommendedName>
</protein>
<evidence type="ECO:0000256" key="1">
    <source>
        <dbReference type="ARBA" id="ARBA00001231"/>
    </source>
</evidence>
<evidence type="ECO:0000313" key="10">
    <source>
        <dbReference type="EMBL" id="RRD49046.1"/>
    </source>
</evidence>
<reference evidence="10 11" key="1">
    <citation type="submission" date="2018-11" db="EMBL/GenBank/DDBJ databases">
        <title>Genomes From Bacteria Associated with the Canine Oral Cavity: a Test Case for Automated Genome-Based Taxonomic Assignment.</title>
        <authorList>
            <person name="Coil D.A."/>
            <person name="Jospin G."/>
            <person name="Darling A.E."/>
            <person name="Wallis C."/>
            <person name="Davis I.J."/>
            <person name="Harris S."/>
            <person name="Eisen J.A."/>
            <person name="Holcombe L.J."/>
            <person name="O'Flynn C."/>
        </authorList>
    </citation>
    <scope>NUCLEOTIDE SEQUENCE [LARGE SCALE GENOMIC DNA]</scope>
    <source>
        <strain evidence="10 11">OH2822_COT-296</strain>
    </source>
</reference>
<dbReference type="SUPFAM" id="SSF51445">
    <property type="entry name" value="(Trans)glycosidases"/>
    <property type="match status" value="1"/>
</dbReference>
<gene>
    <name evidence="10" type="ORF">EII35_10125</name>
</gene>
<dbReference type="Gene3D" id="3.40.50.1700">
    <property type="entry name" value="Glycoside hydrolase family 3 C-terminal domain"/>
    <property type="match status" value="1"/>
</dbReference>
<dbReference type="PANTHER" id="PTHR30480:SF13">
    <property type="entry name" value="BETA-HEXOSAMINIDASE"/>
    <property type="match status" value="1"/>
</dbReference>
<feature type="chain" id="PRO_5018132378" description="beta-N-acetylhexosaminidase" evidence="7">
    <location>
        <begin position="42"/>
        <end position="583"/>
    </location>
</feature>
<dbReference type="InterPro" id="IPR019800">
    <property type="entry name" value="Glyco_hydro_3_AS"/>
</dbReference>
<dbReference type="InterPro" id="IPR006311">
    <property type="entry name" value="TAT_signal"/>
</dbReference>
<dbReference type="EMBL" id="RQYT01000024">
    <property type="protein sequence ID" value="RRD49046.1"/>
    <property type="molecule type" value="Genomic_DNA"/>
</dbReference>
<proteinExistence type="inferred from homology"/>
<dbReference type="OrthoDB" id="9805821at2"/>
<accession>A0A3P1WST8</accession>
<dbReference type="SUPFAM" id="SSF52279">
    <property type="entry name" value="Beta-D-glucan exohydrolase, C-terminal domain"/>
    <property type="match status" value="1"/>
</dbReference>
<dbReference type="GO" id="GO:0009254">
    <property type="term" value="P:peptidoglycan turnover"/>
    <property type="evidence" value="ECO:0007669"/>
    <property type="project" value="TreeGrafter"/>
</dbReference>
<evidence type="ECO:0000256" key="2">
    <source>
        <dbReference type="ARBA" id="ARBA00005336"/>
    </source>
</evidence>
<comment type="caution">
    <text evidence="10">The sequence shown here is derived from an EMBL/GenBank/DDBJ whole genome shotgun (WGS) entry which is preliminary data.</text>
</comment>
<dbReference type="InterPro" id="IPR050226">
    <property type="entry name" value="NagZ_Beta-hexosaminidase"/>
</dbReference>
<feature type="domain" description="Glycoside hydrolase family 3 C-terminal" evidence="9">
    <location>
        <begin position="427"/>
        <end position="571"/>
    </location>
</feature>
<dbReference type="Proteomes" id="UP000280935">
    <property type="component" value="Unassembled WGS sequence"/>
</dbReference>
<evidence type="ECO:0000256" key="4">
    <source>
        <dbReference type="ARBA" id="ARBA00022801"/>
    </source>
</evidence>
<comment type="catalytic activity">
    <reaction evidence="1">
        <text>Hydrolysis of terminal non-reducing N-acetyl-D-hexosamine residues in N-acetyl-beta-D-hexosaminides.</text>
        <dbReference type="EC" id="3.2.1.52"/>
    </reaction>
</comment>
<name>A0A3P1WST8_9ACTN</name>
<dbReference type="PROSITE" id="PS51318">
    <property type="entry name" value="TAT"/>
    <property type="match status" value="1"/>
</dbReference>
<dbReference type="InterPro" id="IPR036881">
    <property type="entry name" value="Glyco_hydro_3_C_sf"/>
</dbReference>
<dbReference type="Pfam" id="PF01915">
    <property type="entry name" value="Glyco_hydro_3_C"/>
    <property type="match status" value="1"/>
</dbReference>
<dbReference type="Pfam" id="PF00933">
    <property type="entry name" value="Glyco_hydro_3"/>
    <property type="match status" value="1"/>
</dbReference>
<dbReference type="InterPro" id="IPR001764">
    <property type="entry name" value="Glyco_hydro_3_N"/>
</dbReference>
<dbReference type="GO" id="GO:0004563">
    <property type="term" value="F:beta-N-acetylhexosaminidase activity"/>
    <property type="evidence" value="ECO:0007669"/>
    <property type="project" value="UniProtKB-EC"/>
</dbReference>
<dbReference type="InterPro" id="IPR002772">
    <property type="entry name" value="Glyco_hydro_3_C"/>
</dbReference>
<dbReference type="GO" id="GO:0005975">
    <property type="term" value="P:carbohydrate metabolic process"/>
    <property type="evidence" value="ECO:0007669"/>
    <property type="project" value="InterPro"/>
</dbReference>
<feature type="signal peptide" evidence="7">
    <location>
        <begin position="1"/>
        <end position="41"/>
    </location>
</feature>
<keyword evidence="7" id="KW-0732">Signal</keyword>
<evidence type="ECO:0000256" key="6">
    <source>
        <dbReference type="RuleBase" id="RU361161"/>
    </source>
</evidence>
<dbReference type="InterPro" id="IPR036962">
    <property type="entry name" value="Glyco_hydro_3_N_sf"/>
</dbReference>
<dbReference type="EC" id="3.2.1.52" evidence="3"/>
<evidence type="ECO:0000259" key="8">
    <source>
        <dbReference type="Pfam" id="PF00933"/>
    </source>
</evidence>
<organism evidence="10 11">
    <name type="scientific">Arachnia propionica</name>
    <dbReference type="NCBI Taxonomy" id="1750"/>
    <lineage>
        <taxon>Bacteria</taxon>
        <taxon>Bacillati</taxon>
        <taxon>Actinomycetota</taxon>
        <taxon>Actinomycetes</taxon>
        <taxon>Propionibacteriales</taxon>
        <taxon>Propionibacteriaceae</taxon>
        <taxon>Arachnia</taxon>
    </lineage>
</organism>
<evidence type="ECO:0000256" key="7">
    <source>
        <dbReference type="SAM" id="SignalP"/>
    </source>
</evidence>
<evidence type="ECO:0000259" key="9">
    <source>
        <dbReference type="Pfam" id="PF01915"/>
    </source>
</evidence>
<evidence type="ECO:0000256" key="5">
    <source>
        <dbReference type="ARBA" id="ARBA00023295"/>
    </source>
</evidence>
<dbReference type="Gene3D" id="3.20.20.300">
    <property type="entry name" value="Glycoside hydrolase, family 3, N-terminal domain"/>
    <property type="match status" value="1"/>
</dbReference>
<keyword evidence="5 6" id="KW-0326">Glycosidase</keyword>
<dbReference type="AlphaFoldDB" id="A0A3P1WST8"/>
<sequence>MQAQRPTKEWIMSRLSRRALLGSGAGALAAAAIAWPSRANAYVEPYEQLVNSLSLDQKIRQLFLQPVHGRSARSADSRNTKLYGEATPAGVLRRHRFGGVILRPDAGQFTSTRAVLNFTNDLQRAAQARGGVPLQVVWEGHLSGLVDAGIPVTEFPEPMALGAHEGLRFQGWGLNDTQPKEALNLGINTWFGVRADVSSNPNNPVLGTQVYGGTPELVTARARVDEGGASRGAVQLAAVRMFPGAGDVTVGDNGLPTSERTREEWDAREGAVFKALASGVEIIQVGHIVAVGLDPSGTPASLSRTIIGDILRGQLQFSGVVVTDSLADPALRALHGDGELAVRALEAGADQLHDSADPVAAIEAIHAAIRDGRLSADDIHVKVKRILRAKRYLPTADFLPDAWGLRGINDDTSRRVAEAAARGGVTVVHNDGVLPLSQAGAVVVGHHERLGKELTAQLGGGSDFVPVGVDPSQQQIDAAVQAAGRAAVVVVLTDGVTAHPAQKQLVEALVGAGRKVVAVAVGLPQDVGLLDAAAKVATYTSRPVVAKGLAEVLTGAFAPKGKLPVVVPTADGGELPISTGLTW</sequence>
<feature type="domain" description="Glycoside hydrolase family 3 N-terminal" evidence="8">
    <location>
        <begin position="55"/>
        <end position="388"/>
    </location>
</feature>
<dbReference type="PANTHER" id="PTHR30480">
    <property type="entry name" value="BETA-HEXOSAMINIDASE-RELATED"/>
    <property type="match status" value="1"/>
</dbReference>
<dbReference type="PROSITE" id="PS00775">
    <property type="entry name" value="GLYCOSYL_HYDROL_F3"/>
    <property type="match status" value="1"/>
</dbReference>
<keyword evidence="4 6" id="KW-0378">Hydrolase</keyword>
<dbReference type="InterPro" id="IPR017853">
    <property type="entry name" value="GH"/>
</dbReference>
<evidence type="ECO:0000313" key="11">
    <source>
        <dbReference type="Proteomes" id="UP000280935"/>
    </source>
</evidence>
<evidence type="ECO:0000256" key="3">
    <source>
        <dbReference type="ARBA" id="ARBA00012663"/>
    </source>
</evidence>
<comment type="similarity">
    <text evidence="2 6">Belongs to the glycosyl hydrolase 3 family.</text>
</comment>